<protein>
    <recommendedName>
        <fullName evidence="1">Putative DNA-binding domain-containing protein</fullName>
    </recommendedName>
</protein>
<feature type="domain" description="Putative DNA-binding" evidence="1">
    <location>
        <begin position="7"/>
        <end position="96"/>
    </location>
</feature>
<proteinExistence type="predicted"/>
<dbReference type="AlphaFoldDB" id="A0A0H2M9B9"/>
<evidence type="ECO:0000259" key="1">
    <source>
        <dbReference type="Pfam" id="PF09836"/>
    </source>
</evidence>
<dbReference type="InterPro" id="IPR018640">
    <property type="entry name" value="DUF2063"/>
</dbReference>
<comment type="caution">
    <text evidence="2">The sequence shown here is derived from an EMBL/GenBank/DDBJ whole genome shotgun (WGS) entry which is preliminary data.</text>
</comment>
<reference evidence="2 3" key="1">
    <citation type="submission" date="2015-03" db="EMBL/GenBank/DDBJ databases">
        <title>Genome sequence of Variovorax paradoxus TBEA6.</title>
        <authorList>
            <person name="Poehlein A."/>
            <person name="Schuldes J."/>
            <person name="Wuebbeler J.H."/>
            <person name="Hiessl S."/>
            <person name="Steinbuechel A."/>
            <person name="Daniel R."/>
        </authorList>
    </citation>
    <scope>NUCLEOTIDE SEQUENCE [LARGE SCALE GENOMIC DNA]</scope>
    <source>
        <strain evidence="2 3">TBEA6</strain>
    </source>
</reference>
<dbReference type="RefSeq" id="WP_047786643.1">
    <property type="nucleotide sequence ID" value="NZ_JZWI01000032.1"/>
</dbReference>
<name>A0A0H2M9B9_VARPD</name>
<dbReference type="Proteomes" id="UP000035170">
    <property type="component" value="Unassembled WGS sequence"/>
</dbReference>
<dbReference type="EMBL" id="JZWI01000032">
    <property type="protein sequence ID" value="KLN53625.1"/>
    <property type="molecule type" value="Genomic_DNA"/>
</dbReference>
<sequence>MKTPLDQFRQAFAHALFAPPQAVHPAVRALAMQPAFAVYRNTVMKACIDALQANFPTVAQLVGEEWFRAAAALYVAADPPSDGRLLHYGGGFPGFLRGFEPAAELVYLPGVARLDTLWREAHAAQDAPAADAAWIARRTPEQMAALALAPHPAARWAWFDEQPVYTIWERNRRQSAVGDELAWRGEGALLTRPGDTVNWHEITQAGCAFLDACANGASLAEAAERALAADPGADISAMFAALLRAGAFAGTSASPASNERAP</sequence>
<accession>A0A0H2M9B9</accession>
<evidence type="ECO:0000313" key="3">
    <source>
        <dbReference type="Proteomes" id="UP000035170"/>
    </source>
</evidence>
<gene>
    <name evidence="2" type="ORF">VPARA_53110</name>
</gene>
<dbReference type="PATRIC" id="fig|34073.19.peg.5428"/>
<keyword evidence="3" id="KW-1185">Reference proteome</keyword>
<dbReference type="Pfam" id="PF09836">
    <property type="entry name" value="DUF2063"/>
    <property type="match status" value="1"/>
</dbReference>
<evidence type="ECO:0000313" key="2">
    <source>
        <dbReference type="EMBL" id="KLN53625.1"/>
    </source>
</evidence>
<organism evidence="2 3">
    <name type="scientific">Variovorax paradoxus</name>
    <dbReference type="NCBI Taxonomy" id="34073"/>
    <lineage>
        <taxon>Bacteria</taxon>
        <taxon>Pseudomonadati</taxon>
        <taxon>Pseudomonadota</taxon>
        <taxon>Betaproteobacteria</taxon>
        <taxon>Burkholderiales</taxon>
        <taxon>Comamonadaceae</taxon>
        <taxon>Variovorax</taxon>
    </lineage>
</organism>